<feature type="region of interest" description="Disordered" evidence="5">
    <location>
        <begin position="389"/>
        <end position="428"/>
    </location>
</feature>
<dbReference type="GO" id="GO:0006364">
    <property type="term" value="P:rRNA processing"/>
    <property type="evidence" value="ECO:0007669"/>
    <property type="project" value="UniProtKB-KW"/>
</dbReference>
<proteinExistence type="predicted"/>
<feature type="domain" description="S1 motif" evidence="6">
    <location>
        <begin position="1"/>
        <end position="51"/>
    </location>
</feature>
<evidence type="ECO:0000259" key="6">
    <source>
        <dbReference type="PROSITE" id="PS50126"/>
    </source>
</evidence>
<organism evidence="7 8">
    <name type="scientific">Acropora cervicornis</name>
    <name type="common">Staghorn coral</name>
    <dbReference type="NCBI Taxonomy" id="6130"/>
    <lineage>
        <taxon>Eukaryota</taxon>
        <taxon>Metazoa</taxon>
        <taxon>Cnidaria</taxon>
        <taxon>Anthozoa</taxon>
        <taxon>Hexacorallia</taxon>
        <taxon>Scleractinia</taxon>
        <taxon>Astrocoeniina</taxon>
        <taxon>Acroporidae</taxon>
        <taxon>Acropora</taxon>
    </lineage>
</organism>
<dbReference type="InterPro" id="IPR011990">
    <property type="entry name" value="TPR-like_helical_dom_sf"/>
</dbReference>
<dbReference type="PROSITE" id="PS50126">
    <property type="entry name" value="S1"/>
    <property type="match status" value="4"/>
</dbReference>
<feature type="compositionally biased region" description="Acidic residues" evidence="5">
    <location>
        <begin position="398"/>
        <end position="409"/>
    </location>
</feature>
<evidence type="ECO:0000313" key="7">
    <source>
        <dbReference type="EMBL" id="KAK2572503.1"/>
    </source>
</evidence>
<feature type="domain" description="S1 motif" evidence="6">
    <location>
        <begin position="168"/>
        <end position="237"/>
    </location>
</feature>
<dbReference type="SMART" id="SM00386">
    <property type="entry name" value="HAT"/>
    <property type="match status" value="5"/>
</dbReference>
<dbReference type="InterPro" id="IPR045209">
    <property type="entry name" value="Rrp5"/>
</dbReference>
<keyword evidence="4" id="KW-0539">Nucleus</keyword>
<dbReference type="InterPro" id="IPR003107">
    <property type="entry name" value="HAT"/>
</dbReference>
<dbReference type="InterPro" id="IPR057302">
    <property type="entry name" value="Rrp5_S1"/>
</dbReference>
<dbReference type="Pfam" id="PF05843">
    <property type="entry name" value="Suf"/>
    <property type="match status" value="1"/>
</dbReference>
<accession>A0AAD9R3L8</accession>
<dbReference type="SUPFAM" id="SSF48452">
    <property type="entry name" value="TPR-like"/>
    <property type="match status" value="1"/>
</dbReference>
<dbReference type="FunFam" id="1.25.40.10:FF:000065">
    <property type="entry name" value="Programmed cell death 11"/>
    <property type="match status" value="1"/>
</dbReference>
<keyword evidence="3" id="KW-0677">Repeat</keyword>
<evidence type="ECO:0000256" key="5">
    <source>
        <dbReference type="SAM" id="MobiDB-lite"/>
    </source>
</evidence>
<gene>
    <name evidence="7" type="ORF">P5673_002757</name>
</gene>
<dbReference type="Gene3D" id="2.40.50.140">
    <property type="entry name" value="Nucleic acid-binding proteins"/>
    <property type="match status" value="2"/>
</dbReference>
<reference evidence="7" key="2">
    <citation type="journal article" date="2023" name="Science">
        <title>Genomic signatures of disease resistance in endangered staghorn corals.</title>
        <authorList>
            <person name="Vollmer S.V."/>
            <person name="Selwyn J.D."/>
            <person name="Despard B.A."/>
            <person name="Roesel C.L."/>
        </authorList>
    </citation>
    <scope>NUCLEOTIDE SEQUENCE</scope>
    <source>
        <strain evidence="7">K2</strain>
    </source>
</reference>
<protein>
    <submittedName>
        <fullName evidence="7">Protein RRP5-like protein</fullName>
    </submittedName>
</protein>
<comment type="subcellular location">
    <subcellularLocation>
        <location evidence="1">Nucleus</location>
        <location evidence="1">Nucleolus</location>
    </subcellularLocation>
</comment>
<evidence type="ECO:0000256" key="2">
    <source>
        <dbReference type="ARBA" id="ARBA00022552"/>
    </source>
</evidence>
<dbReference type="SMART" id="SM00316">
    <property type="entry name" value="S1"/>
    <property type="match status" value="3"/>
</dbReference>
<comment type="caution">
    <text evidence="7">The sequence shown here is derived from an EMBL/GenBank/DDBJ whole genome shotgun (WGS) entry which is preliminary data.</text>
</comment>
<sequence>MKGRVHVTQICDEVTDGEYPPRSFHIGDEIKAKVLGFQDLKTRKYLEISHRSIKKAVAELSMKPSDLAESSAANQSTGKAKGSGNDVEDFLPFEKKLQDYTVGSEVYGFVKGITKNCVWMMLSPSVNGRVSFLHASSDLEILNSIESHFKRGSGYKCVVLGVESNFLELSLTGRVTIVAPCQAVYIELPVHNLGVAFPTNLMDSYVDNPWEDFEAGQFVRCFVLAVKGGSHIDLSLRPSRTEGSTTEDEEATKEIDREIKSLDDLNKGDIVRGYVKNCSDVGVFVSLAHHIVARILIKNLSEYFLREWKPFFPVGKLVRGKVLSDEIVGFNWKESDDENCPESEIEDEDEVPEFSSDEEDPEHGSSKTDGLARLQLSSGFDWSEAGEAELNGKREHESDDESGDSETEPSEQVVRKKSKQEKRAAKKAEEEFLYKTEQSLLDQDRLPETPEDFDRLVVSSPNNSVVWLQYMAYHLHTANIEKAKEVAERALKTISFREEQEKMNVWVGLMNLENLYGTQESLLKVFERALQQNEPKKMFFQLAGIYARTNKMELADQLYQTMIKRFSQSKKVWIGGLSFYMKQGNLEKGRKLLQRSLKTLPKRKRKKIYLVMGNMPRDLIDIDTIVQFAILEFKHGEPQRGQTMFESILTNYPKRSDLWSVYLDMMIKQGDSEPVRQIFERVIHVNMSSKKMKLFFKRYLDFERKHGDALSVEKVKTKAMEYVESKAALN</sequence>
<dbReference type="PANTHER" id="PTHR23270:SF10">
    <property type="entry name" value="PROTEIN RRP5 HOMOLOG"/>
    <property type="match status" value="1"/>
</dbReference>
<dbReference type="SUPFAM" id="SSF50249">
    <property type="entry name" value="Nucleic acid-binding proteins"/>
    <property type="match status" value="4"/>
</dbReference>
<dbReference type="Gene3D" id="1.25.40.10">
    <property type="entry name" value="Tetratricopeptide repeat domain"/>
    <property type="match status" value="1"/>
</dbReference>
<feature type="domain" description="S1 motif" evidence="6">
    <location>
        <begin position="268"/>
        <end position="324"/>
    </location>
</feature>
<dbReference type="InterPro" id="IPR003029">
    <property type="entry name" value="S1_domain"/>
</dbReference>
<evidence type="ECO:0000313" key="8">
    <source>
        <dbReference type="Proteomes" id="UP001249851"/>
    </source>
</evidence>
<dbReference type="InterPro" id="IPR012340">
    <property type="entry name" value="NA-bd_OB-fold"/>
</dbReference>
<feature type="domain" description="S1 motif" evidence="6">
    <location>
        <begin position="103"/>
        <end position="174"/>
    </location>
</feature>
<feature type="region of interest" description="Disordered" evidence="5">
    <location>
        <begin position="333"/>
        <end position="369"/>
    </location>
</feature>
<dbReference type="Proteomes" id="UP001249851">
    <property type="component" value="Unassembled WGS sequence"/>
</dbReference>
<keyword evidence="8" id="KW-1185">Reference proteome</keyword>
<reference evidence="7" key="1">
    <citation type="journal article" date="2023" name="G3 (Bethesda)">
        <title>Whole genome assembly and annotation of the endangered Caribbean coral Acropora cervicornis.</title>
        <authorList>
            <person name="Selwyn J.D."/>
            <person name="Vollmer S.V."/>
        </authorList>
    </citation>
    <scope>NUCLEOTIDE SEQUENCE</scope>
    <source>
        <strain evidence="7">K2</strain>
    </source>
</reference>
<evidence type="ECO:0000256" key="1">
    <source>
        <dbReference type="ARBA" id="ARBA00004604"/>
    </source>
</evidence>
<dbReference type="Pfam" id="PF23459">
    <property type="entry name" value="S1_RRP5"/>
    <property type="match status" value="1"/>
</dbReference>
<dbReference type="GO" id="GO:0032040">
    <property type="term" value="C:small-subunit processome"/>
    <property type="evidence" value="ECO:0007669"/>
    <property type="project" value="TreeGrafter"/>
</dbReference>
<dbReference type="InterPro" id="IPR008847">
    <property type="entry name" value="Suf"/>
</dbReference>
<name>A0AAD9R3L8_ACRCE</name>
<evidence type="ECO:0000256" key="4">
    <source>
        <dbReference type="ARBA" id="ARBA00023242"/>
    </source>
</evidence>
<dbReference type="GO" id="GO:0003723">
    <property type="term" value="F:RNA binding"/>
    <property type="evidence" value="ECO:0007669"/>
    <property type="project" value="TreeGrafter"/>
</dbReference>
<dbReference type="EMBL" id="JARQWQ010000004">
    <property type="protein sequence ID" value="KAK2572503.1"/>
    <property type="molecule type" value="Genomic_DNA"/>
</dbReference>
<keyword evidence="2" id="KW-0698">rRNA processing</keyword>
<evidence type="ECO:0000256" key="3">
    <source>
        <dbReference type="ARBA" id="ARBA00022737"/>
    </source>
</evidence>
<dbReference type="PANTHER" id="PTHR23270">
    <property type="entry name" value="PROGRAMMED CELL DEATH PROTEIN 11 PRE-RRNA PROCESSING PROTEIN RRP5"/>
    <property type="match status" value="1"/>
</dbReference>
<dbReference type="FunFam" id="2.40.50.140:FF:000155">
    <property type="entry name" value="rRNA biogenesis protein RRP5"/>
    <property type="match status" value="1"/>
</dbReference>
<feature type="compositionally biased region" description="Acidic residues" evidence="5">
    <location>
        <begin position="335"/>
        <end position="361"/>
    </location>
</feature>
<dbReference type="AlphaFoldDB" id="A0AAD9R3L8"/>